<dbReference type="PANTHER" id="PTHR31025:SF29">
    <property type="entry name" value="SI:CH211-196P9.1"/>
    <property type="match status" value="1"/>
</dbReference>
<evidence type="ECO:0000256" key="1">
    <source>
        <dbReference type="SAM" id="MobiDB-lite"/>
    </source>
</evidence>
<organism evidence="2 3">
    <name type="scientific">Triplophysa tibetana</name>
    <dbReference type="NCBI Taxonomy" id="1572043"/>
    <lineage>
        <taxon>Eukaryota</taxon>
        <taxon>Metazoa</taxon>
        <taxon>Chordata</taxon>
        <taxon>Craniata</taxon>
        <taxon>Vertebrata</taxon>
        <taxon>Euteleostomi</taxon>
        <taxon>Actinopterygii</taxon>
        <taxon>Neopterygii</taxon>
        <taxon>Teleostei</taxon>
        <taxon>Ostariophysi</taxon>
        <taxon>Cypriniformes</taxon>
        <taxon>Nemacheilidae</taxon>
        <taxon>Triplophysa</taxon>
    </lineage>
</organism>
<feature type="compositionally biased region" description="Low complexity" evidence="1">
    <location>
        <begin position="188"/>
        <end position="204"/>
    </location>
</feature>
<keyword evidence="3" id="KW-1185">Reference proteome</keyword>
<sequence>MDSTEASVTHSELTDAGHQPVVDCVFGKEWSMNMWRHEESIVGPHENEHVVSSVTTTESANLLHEKPDMVPIKEEMFEDCYGRNKTEEDQGNSLREMLVQVECKGDPKWIRIPVKNDCYDFDEFIIEASTKYNLPRGTSVVLKDSEGFNVDADVFDELVRTTNVSFKILCSDKSDYVVQDESEISVSSCPELSSSSGKSKYSDSTGIPQSVKTRKRQLLEENPDCKVAKDLVYTALHSKLGGFDILKEYKQTNKLSDKTRRKLVNILVADMVESHGRIPPVNIRICYALGIITLFPHLKDKCSPSGYEQYYDPRSGLGYLAYRLKTVQRNSGNHCKVASKFVYQDGPKTLREISSSEQLSGDECTEAISLMKHSTDKTVIMERMRATFKYRQNAMHDPEKSSSILDDFPRFLDTPGLIDQDFKMLFGDEISSKFVSDWPTFYKPRIIANCRNLPFGVHVDDLLFGQQESDYGWDSDVAAILLLVQLLPPTVKTRKFGKISTALAAGRVVKFMKVGMNINGFLEQVGSTKPFLLCVGETRSSIQKFYVIVDQKAIPCTMKTAFAAFDELFKAHFVFAASYDEALYNFYTFIQTTVYGIDVGTAKESPRVKEIRVRIQNTEL</sequence>
<dbReference type="AlphaFoldDB" id="A0A5A9N8P5"/>
<dbReference type="PANTHER" id="PTHR31025">
    <property type="entry name" value="SI:CH211-196P9.1-RELATED"/>
    <property type="match status" value="1"/>
</dbReference>
<accession>A0A5A9N8P5</accession>
<feature type="region of interest" description="Disordered" evidence="1">
    <location>
        <begin position="188"/>
        <end position="212"/>
    </location>
</feature>
<reference evidence="2 3" key="1">
    <citation type="journal article" date="2019" name="Mol. Ecol. Resour.">
        <title>Chromosome-level genome assembly of Triplophysa tibetana, a fish adapted to the harsh high-altitude environment of the Tibetan Plateau.</title>
        <authorList>
            <person name="Yang X."/>
            <person name="Liu H."/>
            <person name="Ma Z."/>
            <person name="Zou Y."/>
            <person name="Zou M."/>
            <person name="Mao Y."/>
            <person name="Li X."/>
            <person name="Wang H."/>
            <person name="Chen T."/>
            <person name="Wang W."/>
            <person name="Yang R."/>
        </authorList>
    </citation>
    <scope>NUCLEOTIDE SEQUENCE [LARGE SCALE GENOMIC DNA]</scope>
    <source>
        <strain evidence="2">TTIB1903HZAU</strain>
        <tissue evidence="2">Muscle</tissue>
    </source>
</reference>
<name>A0A5A9N8P5_9TELE</name>
<gene>
    <name evidence="2" type="ORF">E1301_Tti009779</name>
</gene>
<proteinExistence type="predicted"/>
<evidence type="ECO:0000313" key="3">
    <source>
        <dbReference type="Proteomes" id="UP000324632"/>
    </source>
</evidence>
<comment type="caution">
    <text evidence="2">The sequence shown here is derived from an EMBL/GenBank/DDBJ whole genome shotgun (WGS) entry which is preliminary data.</text>
</comment>
<dbReference type="Proteomes" id="UP000324632">
    <property type="component" value="Chromosome 21"/>
</dbReference>
<protein>
    <submittedName>
        <fullName evidence="2">Uncharacterized protein</fullName>
    </submittedName>
</protein>
<dbReference type="EMBL" id="SOYY01000021">
    <property type="protein sequence ID" value="KAA0705356.1"/>
    <property type="molecule type" value="Genomic_DNA"/>
</dbReference>
<evidence type="ECO:0000313" key="2">
    <source>
        <dbReference type="EMBL" id="KAA0705356.1"/>
    </source>
</evidence>